<evidence type="ECO:0000313" key="2">
    <source>
        <dbReference type="EMBL" id="OBS19746.1"/>
    </source>
</evidence>
<dbReference type="Proteomes" id="UP000091967">
    <property type="component" value="Unassembled WGS sequence"/>
</dbReference>
<reference evidence="2 3" key="1">
    <citation type="submission" date="2016-06" db="EMBL/GenBank/DDBJ databases">
        <title>Living apart together: crosstalk between the core and supernumerary genomes in a fungal plant pathogen.</title>
        <authorList>
            <person name="Vanheule A."/>
            <person name="Audenaert K."/>
            <person name="Warris S."/>
            <person name="Van De Geest H."/>
            <person name="Schijlen E."/>
            <person name="Hofte M."/>
            <person name="De Saeger S."/>
            <person name="Haesaert G."/>
            <person name="Waalwijk C."/>
            <person name="Van Der Lee T."/>
        </authorList>
    </citation>
    <scope>NUCLEOTIDE SEQUENCE [LARGE SCALE GENOMIC DNA]</scope>
    <source>
        <strain evidence="2 3">2516</strain>
    </source>
</reference>
<sequence>MSIPPVSGAIPPPRYTLNDMIKHISSDPDKRAELIEELEQDVEASVEWASQAKNNQILCSLCQEDDTITDPKVKNKFWNVQIELNDHMKMDFHTPRAKWVRRTNQYFEASGEAKVECPYCERAGTTKSFTEVWSLVRHIENDTSAKHRQYAQEDGWFGDNWASHPEQKSRLYRQTGDNEFRTRVIGARMLQSNEKEPPVPIIHEGIPGAARGAGLSPRVNIPGTVRSASRSDSLDFDVLSERIITITSQPPEHITPVIPPYLRPHVILTNAYIGPATEKKRQGDEIDAAAVKRHRGD</sequence>
<keyword evidence="3" id="KW-1185">Reference proteome</keyword>
<gene>
    <name evidence="2" type="ORF">FPOA_11471</name>
</gene>
<evidence type="ECO:0000313" key="3">
    <source>
        <dbReference type="Proteomes" id="UP000091967"/>
    </source>
</evidence>
<evidence type="ECO:0000256" key="1">
    <source>
        <dbReference type="SAM" id="MobiDB-lite"/>
    </source>
</evidence>
<dbReference type="EMBL" id="LYXU01000004">
    <property type="protein sequence ID" value="OBS19746.1"/>
    <property type="molecule type" value="Genomic_DNA"/>
</dbReference>
<proteinExistence type="predicted"/>
<feature type="region of interest" description="Disordered" evidence="1">
    <location>
        <begin position="278"/>
        <end position="297"/>
    </location>
</feature>
<protein>
    <submittedName>
        <fullName evidence="2">Uncharacterized protein</fullName>
    </submittedName>
</protein>
<comment type="caution">
    <text evidence="2">The sequence shown here is derived from an EMBL/GenBank/DDBJ whole genome shotgun (WGS) entry which is preliminary data.</text>
</comment>
<dbReference type="AlphaFoldDB" id="A0A1B8AH90"/>
<name>A0A1B8AH90_FUSPO</name>
<organism evidence="2 3">
    <name type="scientific">Fusarium poae</name>
    <dbReference type="NCBI Taxonomy" id="36050"/>
    <lineage>
        <taxon>Eukaryota</taxon>
        <taxon>Fungi</taxon>
        <taxon>Dikarya</taxon>
        <taxon>Ascomycota</taxon>
        <taxon>Pezizomycotina</taxon>
        <taxon>Sordariomycetes</taxon>
        <taxon>Hypocreomycetidae</taxon>
        <taxon>Hypocreales</taxon>
        <taxon>Nectriaceae</taxon>
        <taxon>Fusarium</taxon>
    </lineage>
</organism>
<accession>A0A1B8AH90</accession>